<comment type="caution">
    <text evidence="2">The sequence shown here is derived from an EMBL/GenBank/DDBJ whole genome shotgun (WGS) entry which is preliminary data.</text>
</comment>
<evidence type="ECO:0000313" key="2">
    <source>
        <dbReference type="EMBL" id="PAV67329.1"/>
    </source>
</evidence>
<dbReference type="AlphaFoldDB" id="A0A2A2K0K9"/>
<reference evidence="2 3" key="1">
    <citation type="journal article" date="2017" name="Curr. Biol.">
        <title>Genome architecture and evolution of a unichromosomal asexual nematode.</title>
        <authorList>
            <person name="Fradin H."/>
            <person name="Zegar C."/>
            <person name="Gutwein M."/>
            <person name="Lucas J."/>
            <person name="Kovtun M."/>
            <person name="Corcoran D."/>
            <person name="Baugh L.R."/>
            <person name="Kiontke K."/>
            <person name="Gunsalus K."/>
            <person name="Fitch D.H."/>
            <person name="Piano F."/>
        </authorList>
    </citation>
    <scope>NUCLEOTIDE SEQUENCE [LARGE SCALE GENOMIC DNA]</scope>
    <source>
        <strain evidence="2">PF1309</strain>
    </source>
</reference>
<evidence type="ECO:0000256" key="1">
    <source>
        <dbReference type="SAM" id="MobiDB-lite"/>
    </source>
</evidence>
<sequence length="290" mass="31263">MRHRLGEARMAGEIGVVEIDHAHRAAGGGVVDGAEMEVAKLVAREQREAPVPDRDDRKIVRHVIVRGDARARAHPDAGKRFARPQIDMVGGVQPVEILVHVDRGEIDGGRLRLSGEGGDARENLGQFRIERAEVHRHRGVIEQAPATARLADRDGEGTIAMMAQQIVARGVRRLQAGADQWPVARQPADDEGRVGRAQPRVERHVEREGFEQVVALERGEEGGGGAIALVERTQLTGDAIQIGGGLAQVVEQPRALSRGADPGGGEVDVDLPRSFVRGTAADQEGLDLHR</sequence>
<keyword evidence="3" id="KW-1185">Reference proteome</keyword>
<accession>A0A2A2K0K9</accession>
<organism evidence="2 3">
    <name type="scientific">Diploscapter pachys</name>
    <dbReference type="NCBI Taxonomy" id="2018661"/>
    <lineage>
        <taxon>Eukaryota</taxon>
        <taxon>Metazoa</taxon>
        <taxon>Ecdysozoa</taxon>
        <taxon>Nematoda</taxon>
        <taxon>Chromadorea</taxon>
        <taxon>Rhabditida</taxon>
        <taxon>Rhabditina</taxon>
        <taxon>Rhabditomorpha</taxon>
        <taxon>Rhabditoidea</taxon>
        <taxon>Rhabditidae</taxon>
        <taxon>Diploscapter</taxon>
    </lineage>
</organism>
<feature type="region of interest" description="Disordered" evidence="1">
    <location>
        <begin position="256"/>
        <end position="290"/>
    </location>
</feature>
<protein>
    <submittedName>
        <fullName evidence="2">Uncharacterized protein</fullName>
    </submittedName>
</protein>
<name>A0A2A2K0K9_9BILA</name>
<proteinExistence type="predicted"/>
<dbReference type="EMBL" id="LIAE01009952">
    <property type="protein sequence ID" value="PAV67329.1"/>
    <property type="molecule type" value="Genomic_DNA"/>
</dbReference>
<dbReference type="Proteomes" id="UP000218231">
    <property type="component" value="Unassembled WGS sequence"/>
</dbReference>
<gene>
    <name evidence="2" type="ORF">WR25_08053</name>
</gene>
<evidence type="ECO:0000313" key="3">
    <source>
        <dbReference type="Proteomes" id="UP000218231"/>
    </source>
</evidence>